<protein>
    <recommendedName>
        <fullName evidence="2">methionyl-tRNA formyltransferase</fullName>
        <ecNumber evidence="2">2.1.2.9</ecNumber>
    </recommendedName>
</protein>
<dbReference type="STRING" id="71784.A0A1Y2BLR3"/>
<keyword evidence="4" id="KW-0648">Protein biosynthesis</keyword>
<evidence type="ECO:0000256" key="4">
    <source>
        <dbReference type="ARBA" id="ARBA00022917"/>
    </source>
</evidence>
<comment type="caution">
    <text evidence="7">The sequence shown here is derived from an EMBL/GenBank/DDBJ whole genome shotgun (WGS) entry which is preliminary data.</text>
</comment>
<dbReference type="InterPro" id="IPR002376">
    <property type="entry name" value="Formyl_transf_N"/>
</dbReference>
<dbReference type="Pfam" id="PF02911">
    <property type="entry name" value="Formyl_trans_C"/>
    <property type="match status" value="1"/>
</dbReference>
<sequence length="435" mass="49698">MILRIQALGKEVIKIQICQTRGFASSSRLRKEPFKILFCGSDEFSVASLKAVYEAKDLWQSIHVLTPHETRVGRGGKNASAKDSEKMYIPALKKYAEELGLERSVMPFMAEVKTPRNVFRKKPEMLPDFKLDDRDGWTPPEPFIQHDPSHLLLTASFGHIIPAHILNLFSENQRLNVHPSLLPRYRGAAPIQWTIANGETETGVSVQRLVDRQRGIDGGELLGVTSGIEVPEDATYRSMLPPLAEEGGSLLVRVLRDIMEGKEKPVPQDTTLKSRAPKIGKETTHIRWREHNALQLDRMHRGMSHQQHLWTELHGNVYRFPDWTYLREDQVPMYLTSIKEADHNPGKAWLDKSVTPPRVLIACVPPGIGEDKTWNQHVKQGHSWAEVKTIWPVGKQHPISVKDWWNGLPNMERKRNWVLFKGRRFLNGEEQAEGE</sequence>
<keyword evidence="3 7" id="KW-0808">Transferase</keyword>
<dbReference type="EC" id="2.1.2.9" evidence="2"/>
<proteinExistence type="inferred from homology"/>
<dbReference type="Pfam" id="PF00551">
    <property type="entry name" value="Formyl_trans_N"/>
    <property type="match status" value="1"/>
</dbReference>
<keyword evidence="8" id="KW-1185">Reference proteome</keyword>
<evidence type="ECO:0000256" key="1">
    <source>
        <dbReference type="ARBA" id="ARBA00010699"/>
    </source>
</evidence>
<evidence type="ECO:0000256" key="3">
    <source>
        <dbReference type="ARBA" id="ARBA00022679"/>
    </source>
</evidence>
<dbReference type="Proteomes" id="UP000193986">
    <property type="component" value="Unassembled WGS sequence"/>
</dbReference>
<dbReference type="PANTHER" id="PTHR11138">
    <property type="entry name" value="METHIONYL-TRNA FORMYLTRANSFERASE"/>
    <property type="match status" value="1"/>
</dbReference>
<dbReference type="InterPro" id="IPR036477">
    <property type="entry name" value="Formyl_transf_N_sf"/>
</dbReference>
<dbReference type="CDD" id="cd08646">
    <property type="entry name" value="FMT_core_Met-tRNA-FMT_N"/>
    <property type="match status" value="1"/>
</dbReference>
<accession>A0A1Y2BLR3</accession>
<organism evidence="7 8">
    <name type="scientific">Naematelia encephala</name>
    <dbReference type="NCBI Taxonomy" id="71784"/>
    <lineage>
        <taxon>Eukaryota</taxon>
        <taxon>Fungi</taxon>
        <taxon>Dikarya</taxon>
        <taxon>Basidiomycota</taxon>
        <taxon>Agaricomycotina</taxon>
        <taxon>Tremellomycetes</taxon>
        <taxon>Tremellales</taxon>
        <taxon>Naemateliaceae</taxon>
        <taxon>Naematelia</taxon>
    </lineage>
</organism>
<dbReference type="SUPFAM" id="SSF53328">
    <property type="entry name" value="Formyltransferase"/>
    <property type="match status" value="1"/>
</dbReference>
<feature type="domain" description="Formyl transferase N-terminal" evidence="5">
    <location>
        <begin position="151"/>
        <end position="255"/>
    </location>
</feature>
<dbReference type="EMBL" id="MCFC01000001">
    <property type="protein sequence ID" value="ORY35620.1"/>
    <property type="molecule type" value="Genomic_DNA"/>
</dbReference>
<dbReference type="GO" id="GO:0005739">
    <property type="term" value="C:mitochondrion"/>
    <property type="evidence" value="ECO:0007669"/>
    <property type="project" value="TreeGrafter"/>
</dbReference>
<gene>
    <name evidence="7" type="ORF">BCR39DRAFT_23815</name>
</gene>
<dbReference type="FunCoup" id="A0A1Y2BLR3">
    <property type="interactions" value="203"/>
</dbReference>
<evidence type="ECO:0000313" key="8">
    <source>
        <dbReference type="Proteomes" id="UP000193986"/>
    </source>
</evidence>
<evidence type="ECO:0000259" key="5">
    <source>
        <dbReference type="Pfam" id="PF00551"/>
    </source>
</evidence>
<dbReference type="OrthoDB" id="10268103at2759"/>
<evidence type="ECO:0000313" key="7">
    <source>
        <dbReference type="EMBL" id="ORY35620.1"/>
    </source>
</evidence>
<feature type="domain" description="Formyl transferase C-terminal" evidence="6">
    <location>
        <begin position="278"/>
        <end position="408"/>
    </location>
</feature>
<dbReference type="GO" id="GO:0004479">
    <property type="term" value="F:methionyl-tRNA formyltransferase activity"/>
    <property type="evidence" value="ECO:0007669"/>
    <property type="project" value="UniProtKB-EC"/>
</dbReference>
<dbReference type="InterPro" id="IPR041711">
    <property type="entry name" value="Met-tRNA-FMT_N"/>
</dbReference>
<dbReference type="AlphaFoldDB" id="A0A1Y2BLR3"/>
<dbReference type="InterPro" id="IPR005793">
    <property type="entry name" value="Formyl_trans_C"/>
</dbReference>
<dbReference type="InParanoid" id="A0A1Y2BLR3"/>
<evidence type="ECO:0000259" key="6">
    <source>
        <dbReference type="Pfam" id="PF02911"/>
    </source>
</evidence>
<dbReference type="Gene3D" id="3.40.50.12230">
    <property type="match status" value="1"/>
</dbReference>
<name>A0A1Y2BLR3_9TREE</name>
<comment type="similarity">
    <text evidence="1">Belongs to the Fmt family.</text>
</comment>
<dbReference type="PANTHER" id="PTHR11138:SF5">
    <property type="entry name" value="METHIONYL-TRNA FORMYLTRANSFERASE, MITOCHONDRIAL"/>
    <property type="match status" value="1"/>
</dbReference>
<reference evidence="7 8" key="1">
    <citation type="submission" date="2016-07" db="EMBL/GenBank/DDBJ databases">
        <title>Pervasive Adenine N6-methylation of Active Genes in Fungi.</title>
        <authorList>
            <consortium name="DOE Joint Genome Institute"/>
            <person name="Mondo S.J."/>
            <person name="Dannebaum R.O."/>
            <person name="Kuo R.C."/>
            <person name="Labutti K."/>
            <person name="Haridas S."/>
            <person name="Kuo A."/>
            <person name="Salamov A."/>
            <person name="Ahrendt S.R."/>
            <person name="Lipzen A."/>
            <person name="Sullivan W."/>
            <person name="Andreopoulos W.B."/>
            <person name="Clum A."/>
            <person name="Lindquist E."/>
            <person name="Daum C."/>
            <person name="Ramamoorthy G.K."/>
            <person name="Gryganskyi A."/>
            <person name="Culley D."/>
            <person name="Magnuson J.K."/>
            <person name="James T.Y."/>
            <person name="O'Malley M.A."/>
            <person name="Stajich J.E."/>
            <person name="Spatafora J.W."/>
            <person name="Visel A."/>
            <person name="Grigoriev I.V."/>
        </authorList>
    </citation>
    <scope>NUCLEOTIDE SEQUENCE [LARGE SCALE GENOMIC DNA]</scope>
    <source>
        <strain evidence="7 8">68-887.2</strain>
    </source>
</reference>
<evidence type="ECO:0000256" key="2">
    <source>
        <dbReference type="ARBA" id="ARBA00012261"/>
    </source>
</evidence>